<dbReference type="EMBL" id="AP023086">
    <property type="protein sequence ID" value="BCD99856.1"/>
    <property type="molecule type" value="Genomic_DNA"/>
</dbReference>
<organism evidence="2 3">
    <name type="scientific">Marinagarivorans cellulosilyticus</name>
    <dbReference type="NCBI Taxonomy" id="2721545"/>
    <lineage>
        <taxon>Bacteria</taxon>
        <taxon>Pseudomonadati</taxon>
        <taxon>Pseudomonadota</taxon>
        <taxon>Gammaproteobacteria</taxon>
        <taxon>Cellvibrionales</taxon>
        <taxon>Cellvibrionaceae</taxon>
        <taxon>Marinagarivorans</taxon>
    </lineage>
</organism>
<protein>
    <submittedName>
        <fullName evidence="2">Uncharacterized protein</fullName>
    </submittedName>
</protein>
<feature type="chain" id="PRO_5042941441" evidence="1">
    <location>
        <begin position="20"/>
        <end position="93"/>
    </location>
</feature>
<feature type="signal peptide" evidence="1">
    <location>
        <begin position="1"/>
        <end position="19"/>
    </location>
</feature>
<dbReference type="AlphaFoldDB" id="A0AAN2BM97"/>
<dbReference type="KEGG" id="marq:MARGE09_P4058"/>
<evidence type="ECO:0000256" key="1">
    <source>
        <dbReference type="SAM" id="SignalP"/>
    </source>
</evidence>
<evidence type="ECO:0000313" key="2">
    <source>
        <dbReference type="EMBL" id="BCD99856.1"/>
    </source>
</evidence>
<dbReference type="Proteomes" id="UP001320119">
    <property type="component" value="Chromosome"/>
</dbReference>
<accession>A0AAN2BM97</accession>
<evidence type="ECO:0000313" key="3">
    <source>
        <dbReference type="Proteomes" id="UP001320119"/>
    </source>
</evidence>
<name>A0AAN2BM97_9GAMM</name>
<gene>
    <name evidence="2" type="ORF">MARGE09_P4058</name>
</gene>
<dbReference type="RefSeq" id="WP_236985155.1">
    <property type="nucleotide sequence ID" value="NZ_AP023086.1"/>
</dbReference>
<proteinExistence type="predicted"/>
<keyword evidence="3" id="KW-1185">Reference proteome</keyword>
<reference evidence="2 3" key="1">
    <citation type="journal article" date="2022" name="IScience">
        <title>An ultrasensitive nanofiber-based assay for enzymatic hydrolysis and deep-sea microbial degradation of cellulose.</title>
        <authorList>
            <person name="Tsudome M."/>
            <person name="Tachioka M."/>
            <person name="Miyazaki M."/>
            <person name="Uchimura K."/>
            <person name="Tsuda M."/>
            <person name="Takaki Y."/>
            <person name="Deguchi S."/>
        </authorList>
    </citation>
    <scope>NUCLEOTIDE SEQUENCE [LARGE SCALE GENOMIC DNA]</scope>
    <source>
        <strain evidence="2 3">GE09</strain>
    </source>
</reference>
<keyword evidence="1" id="KW-0732">Signal</keyword>
<sequence>MNKLAVVLLALLASKGVVAGEVDATNPQVAEPATLAYATAETGIDNSEWALGPVNLPVTAAQHEKITNVTDAMNSQVINKLYVELYRSLEKEL</sequence>